<dbReference type="EMBL" id="BTGU01000013">
    <property type="protein sequence ID" value="GMN41495.1"/>
    <property type="molecule type" value="Genomic_DNA"/>
</dbReference>
<dbReference type="GO" id="GO:0020037">
    <property type="term" value="F:heme binding"/>
    <property type="evidence" value="ECO:0007669"/>
    <property type="project" value="InterPro"/>
</dbReference>
<dbReference type="Gene3D" id="1.10.630.10">
    <property type="entry name" value="Cytochrome P450"/>
    <property type="match status" value="1"/>
</dbReference>
<keyword evidence="6 8" id="KW-0408">Iron</keyword>
<dbReference type="InterPro" id="IPR002401">
    <property type="entry name" value="Cyt_P450_E_grp-I"/>
</dbReference>
<evidence type="ECO:0000313" key="11">
    <source>
        <dbReference type="Proteomes" id="UP001187192"/>
    </source>
</evidence>
<keyword evidence="4 8" id="KW-0479">Metal-binding</keyword>
<dbReference type="PRINTS" id="PR00463">
    <property type="entry name" value="EP450I"/>
</dbReference>
<evidence type="ECO:0000256" key="6">
    <source>
        <dbReference type="ARBA" id="ARBA00023004"/>
    </source>
</evidence>
<dbReference type="InterPro" id="IPR017972">
    <property type="entry name" value="Cyt_P450_CS"/>
</dbReference>
<dbReference type="PROSITE" id="PS00086">
    <property type="entry name" value="CYTOCHROME_P450"/>
    <property type="match status" value="1"/>
</dbReference>
<evidence type="ECO:0000256" key="3">
    <source>
        <dbReference type="ARBA" id="ARBA00022617"/>
    </source>
</evidence>
<feature type="binding site" description="axial binding residue" evidence="8">
    <location>
        <position position="424"/>
    </location>
    <ligand>
        <name>heme</name>
        <dbReference type="ChEBI" id="CHEBI:30413"/>
    </ligand>
    <ligandPart>
        <name>Fe</name>
        <dbReference type="ChEBI" id="CHEBI:18248"/>
    </ligandPart>
</feature>
<evidence type="ECO:0000256" key="2">
    <source>
        <dbReference type="ARBA" id="ARBA00010617"/>
    </source>
</evidence>
<dbReference type="InterPro" id="IPR036396">
    <property type="entry name" value="Cyt_P450_sf"/>
</dbReference>
<name>A0AA87ZXG1_FICCA</name>
<comment type="cofactor">
    <cofactor evidence="1 8">
        <name>heme</name>
        <dbReference type="ChEBI" id="CHEBI:30413"/>
    </cofactor>
</comment>
<keyword evidence="3 8" id="KW-0349">Heme</keyword>
<dbReference type="GO" id="GO:0004497">
    <property type="term" value="F:monooxygenase activity"/>
    <property type="evidence" value="ECO:0007669"/>
    <property type="project" value="UniProtKB-KW"/>
</dbReference>
<dbReference type="Gramene" id="FCD_00002730-RA">
    <property type="protein sequence ID" value="FCD_00002730-RA:cds"/>
    <property type="gene ID" value="FCD_00002730"/>
</dbReference>
<evidence type="ECO:0000256" key="4">
    <source>
        <dbReference type="ARBA" id="ARBA00022723"/>
    </source>
</evidence>
<evidence type="ECO:0000256" key="1">
    <source>
        <dbReference type="ARBA" id="ARBA00001971"/>
    </source>
</evidence>
<dbReference type="GO" id="GO:0005506">
    <property type="term" value="F:iron ion binding"/>
    <property type="evidence" value="ECO:0007669"/>
    <property type="project" value="InterPro"/>
</dbReference>
<gene>
    <name evidence="10" type="ORF">TIFTF001_010717</name>
</gene>
<comment type="caution">
    <text evidence="10">The sequence shown here is derived from an EMBL/GenBank/DDBJ whole genome shotgun (WGS) entry which is preliminary data.</text>
</comment>
<dbReference type="SUPFAM" id="SSF48264">
    <property type="entry name" value="Cytochrome P450"/>
    <property type="match status" value="1"/>
</dbReference>
<keyword evidence="5 9" id="KW-0560">Oxidoreductase</keyword>
<dbReference type="CDD" id="cd11072">
    <property type="entry name" value="CYP71-like"/>
    <property type="match status" value="1"/>
</dbReference>
<comment type="similarity">
    <text evidence="2 9">Belongs to the cytochrome P450 family.</text>
</comment>
<evidence type="ECO:0000256" key="5">
    <source>
        <dbReference type="ARBA" id="ARBA00023002"/>
    </source>
</evidence>
<proteinExistence type="inferred from homology"/>
<dbReference type="PANTHER" id="PTHR47955:SF19">
    <property type="entry name" value="CYTOCHROME P450 71A9-LIKE ISOFORM X1"/>
    <property type="match status" value="1"/>
</dbReference>
<evidence type="ECO:0008006" key="12">
    <source>
        <dbReference type="Google" id="ProtNLM"/>
    </source>
</evidence>
<reference evidence="10" key="1">
    <citation type="submission" date="2023-07" db="EMBL/GenBank/DDBJ databases">
        <title>draft genome sequence of fig (Ficus carica).</title>
        <authorList>
            <person name="Takahashi T."/>
            <person name="Nishimura K."/>
        </authorList>
    </citation>
    <scope>NUCLEOTIDE SEQUENCE</scope>
</reference>
<organism evidence="10 11">
    <name type="scientific">Ficus carica</name>
    <name type="common">Common fig</name>
    <dbReference type="NCBI Taxonomy" id="3494"/>
    <lineage>
        <taxon>Eukaryota</taxon>
        <taxon>Viridiplantae</taxon>
        <taxon>Streptophyta</taxon>
        <taxon>Embryophyta</taxon>
        <taxon>Tracheophyta</taxon>
        <taxon>Spermatophyta</taxon>
        <taxon>Magnoliopsida</taxon>
        <taxon>eudicotyledons</taxon>
        <taxon>Gunneridae</taxon>
        <taxon>Pentapetalae</taxon>
        <taxon>rosids</taxon>
        <taxon>fabids</taxon>
        <taxon>Rosales</taxon>
        <taxon>Moraceae</taxon>
        <taxon>Ficeae</taxon>
        <taxon>Ficus</taxon>
    </lineage>
</organism>
<dbReference type="InterPro" id="IPR001128">
    <property type="entry name" value="Cyt_P450"/>
</dbReference>
<evidence type="ECO:0000256" key="8">
    <source>
        <dbReference type="PIRSR" id="PIRSR602401-1"/>
    </source>
</evidence>
<keyword evidence="7 9" id="KW-0503">Monooxygenase</keyword>
<dbReference type="GO" id="GO:0016705">
    <property type="term" value="F:oxidoreductase activity, acting on paired donors, with incorporation or reduction of molecular oxygen"/>
    <property type="evidence" value="ECO:0007669"/>
    <property type="project" value="InterPro"/>
</dbReference>
<dbReference type="PANTHER" id="PTHR47955">
    <property type="entry name" value="CYTOCHROME P450 FAMILY 71 PROTEIN"/>
    <property type="match status" value="1"/>
</dbReference>
<evidence type="ECO:0000256" key="9">
    <source>
        <dbReference type="RuleBase" id="RU000461"/>
    </source>
</evidence>
<evidence type="ECO:0000313" key="10">
    <source>
        <dbReference type="EMBL" id="GMN41495.1"/>
    </source>
</evidence>
<dbReference type="AlphaFoldDB" id="A0AA87ZXG1"/>
<keyword evidence="11" id="KW-1185">Reference proteome</keyword>
<sequence>MRNKIRKLFKENKRIPPGPPKLPIIGNLHKIGALPHRSLWQLSKQYGPVMRLQLGGVPAVVVSSAEAAKEVLKIHDLDCCSRPPLASLGKLSYNYLDVSFSPYGENWRERRKICVLKLFSLHKVQSFRFVREVEIRSLIDSLRSSSLTETPIDLSKRMFALTASIIFRIAFGKNFKETGLDNDKFEEMIHRAESMLGSFAASDFFPYVGWIVDKLTGLQAKFELSFRELDDIFERVVDEHLNRTPEDQEDIVDLMLSIERDQSKFGEVQFNRDCTKAILMDIFVAGVDTGAITLTWAMAELAKSPRVMRKAQNEVRSYVEKGELVNESDIHQLHYLRMVIKETLRLHPAAPLLLPRETMSQFKLFGYDVYPKTILQVNVWAIGRDPDYWDKPEEFFPERFMNSSIDYRGQHFELLPFGAGRRGCPGIHMAMATVELTLANLLCCFDWKLPDGMKETDLDMDEASGLTTHKKSPLKLVPISYQ</sequence>
<evidence type="ECO:0000256" key="7">
    <source>
        <dbReference type="ARBA" id="ARBA00023033"/>
    </source>
</evidence>
<dbReference type="Proteomes" id="UP001187192">
    <property type="component" value="Unassembled WGS sequence"/>
</dbReference>
<dbReference type="Pfam" id="PF00067">
    <property type="entry name" value="p450"/>
    <property type="match status" value="1"/>
</dbReference>
<accession>A0AA87ZXG1</accession>
<dbReference type="FunFam" id="1.10.630.10:FF:000011">
    <property type="entry name" value="Cytochrome P450 83B1"/>
    <property type="match status" value="1"/>
</dbReference>
<dbReference type="PRINTS" id="PR00385">
    <property type="entry name" value="P450"/>
</dbReference>
<protein>
    <recommendedName>
        <fullName evidence="12">Cytochrome P450</fullName>
    </recommendedName>
</protein>